<evidence type="ECO:0000313" key="3">
    <source>
        <dbReference type="Proteomes" id="UP000274822"/>
    </source>
</evidence>
<dbReference type="SUPFAM" id="SSF51430">
    <property type="entry name" value="NAD(P)-linked oxidoreductase"/>
    <property type="match status" value="1"/>
</dbReference>
<comment type="caution">
    <text evidence="2">The sequence shown here is derived from an EMBL/GenBank/DDBJ whole genome shotgun (WGS) entry which is preliminary data.</text>
</comment>
<feature type="region of interest" description="Disordered" evidence="1">
    <location>
        <begin position="1"/>
        <end position="20"/>
    </location>
</feature>
<protein>
    <recommendedName>
        <fullName evidence="4">NADP-dependent oxidoreductase domain-containing protein</fullName>
    </recommendedName>
</protein>
<keyword evidence="3" id="KW-1185">Reference proteome</keyword>
<proteinExistence type="predicted"/>
<dbReference type="InterPro" id="IPR036812">
    <property type="entry name" value="NAD(P)_OxRdtase_dom_sf"/>
</dbReference>
<evidence type="ECO:0000313" key="2">
    <source>
        <dbReference type="EMBL" id="RUS32369.1"/>
    </source>
</evidence>
<sequence>MLGGHSLPPSTRSPPCRSSTPGYSILREMTFWRPLATLIANGQGAITITIISPFHSPPRRQHHRGILTGRYHSADDFDVSDFRWHLLQGLRSSPRPKGVISSRLVLAWVLAQGQDFIPSGTKIIKYLEENIGAANVTLSKEIRKIINSMEVHGVRHHGSAMKDVGW</sequence>
<organism evidence="2 3">
    <name type="scientific">Jimgerdemannia flammicorona</name>
    <dbReference type="NCBI Taxonomy" id="994334"/>
    <lineage>
        <taxon>Eukaryota</taxon>
        <taxon>Fungi</taxon>
        <taxon>Fungi incertae sedis</taxon>
        <taxon>Mucoromycota</taxon>
        <taxon>Mucoromycotina</taxon>
        <taxon>Endogonomycetes</taxon>
        <taxon>Endogonales</taxon>
        <taxon>Endogonaceae</taxon>
        <taxon>Jimgerdemannia</taxon>
    </lineage>
</organism>
<evidence type="ECO:0008006" key="4">
    <source>
        <dbReference type="Google" id="ProtNLM"/>
    </source>
</evidence>
<reference evidence="2 3" key="1">
    <citation type="journal article" date="2018" name="New Phytol.">
        <title>Phylogenomics of Endogonaceae and evolution of mycorrhizas within Mucoromycota.</title>
        <authorList>
            <person name="Chang Y."/>
            <person name="Desiro A."/>
            <person name="Na H."/>
            <person name="Sandor L."/>
            <person name="Lipzen A."/>
            <person name="Clum A."/>
            <person name="Barry K."/>
            <person name="Grigoriev I.V."/>
            <person name="Martin F.M."/>
            <person name="Stajich J.E."/>
            <person name="Smith M.E."/>
            <person name="Bonito G."/>
            <person name="Spatafora J.W."/>
        </authorList>
    </citation>
    <scope>NUCLEOTIDE SEQUENCE [LARGE SCALE GENOMIC DNA]</scope>
    <source>
        <strain evidence="2 3">AD002</strain>
    </source>
</reference>
<dbReference type="EMBL" id="RBNJ01002119">
    <property type="protein sequence ID" value="RUS32369.1"/>
    <property type="molecule type" value="Genomic_DNA"/>
</dbReference>
<evidence type="ECO:0000256" key="1">
    <source>
        <dbReference type="SAM" id="MobiDB-lite"/>
    </source>
</evidence>
<dbReference type="Gene3D" id="3.20.20.100">
    <property type="entry name" value="NADP-dependent oxidoreductase domain"/>
    <property type="match status" value="1"/>
</dbReference>
<accession>A0A433QRH4</accession>
<name>A0A433QRH4_9FUNG</name>
<dbReference type="Proteomes" id="UP000274822">
    <property type="component" value="Unassembled WGS sequence"/>
</dbReference>
<gene>
    <name evidence="2" type="ORF">BC938DRAFT_475604</name>
</gene>
<dbReference type="AlphaFoldDB" id="A0A433QRH4"/>